<organism evidence="3 4">
    <name type="scientific">Salinisphaera hydrothermalis (strain C41B8)</name>
    <dbReference type="NCBI Taxonomy" id="1304275"/>
    <lineage>
        <taxon>Bacteria</taxon>
        <taxon>Pseudomonadati</taxon>
        <taxon>Pseudomonadota</taxon>
        <taxon>Gammaproteobacteria</taxon>
        <taxon>Salinisphaerales</taxon>
        <taxon>Salinisphaeraceae</taxon>
        <taxon>Salinisphaera</taxon>
    </lineage>
</organism>
<dbReference type="RefSeq" id="WP_037336026.1">
    <property type="nucleotide sequence ID" value="NZ_APNK01000007.1"/>
</dbReference>
<name>A0A084IMY0_SALHC</name>
<dbReference type="PANTHER" id="PTHR42760">
    <property type="entry name" value="SHORT-CHAIN DEHYDROGENASES/REDUCTASES FAMILY MEMBER"/>
    <property type="match status" value="1"/>
</dbReference>
<dbReference type="eggNOG" id="COG1028">
    <property type="taxonomic scope" value="Bacteria"/>
</dbReference>
<dbReference type="PRINTS" id="PR00080">
    <property type="entry name" value="SDRFAMILY"/>
</dbReference>
<evidence type="ECO:0000313" key="4">
    <source>
        <dbReference type="Proteomes" id="UP000028302"/>
    </source>
</evidence>
<evidence type="ECO:0000313" key="3">
    <source>
        <dbReference type="EMBL" id="KEZ78064.1"/>
    </source>
</evidence>
<dbReference type="Proteomes" id="UP000028302">
    <property type="component" value="Unassembled WGS sequence"/>
</dbReference>
<dbReference type="InterPro" id="IPR057326">
    <property type="entry name" value="KR_dom"/>
</dbReference>
<dbReference type="InterPro" id="IPR002347">
    <property type="entry name" value="SDR_fam"/>
</dbReference>
<comment type="caution">
    <text evidence="3">The sequence shown here is derived from an EMBL/GenBank/DDBJ whole genome shotgun (WGS) entry which is preliminary data.</text>
</comment>
<dbReference type="InterPro" id="IPR036291">
    <property type="entry name" value="NAD(P)-bd_dom_sf"/>
</dbReference>
<dbReference type="OrthoDB" id="9804774at2"/>
<dbReference type="EC" id="1.1.1.100" evidence="3"/>
<dbReference type="PANTHER" id="PTHR42760:SF78">
    <property type="entry name" value="3-OXOACYL-[ACYL-CARRIER-PROTEIN] REDUCTASE [NADH]"/>
    <property type="match status" value="1"/>
</dbReference>
<dbReference type="GO" id="GO:0004316">
    <property type="term" value="F:3-oxoacyl-[acyl-carrier-protein] reductase (NADPH) activity"/>
    <property type="evidence" value="ECO:0007669"/>
    <property type="project" value="UniProtKB-EC"/>
</dbReference>
<reference evidence="3 4" key="1">
    <citation type="submission" date="2013-03" db="EMBL/GenBank/DDBJ databases">
        <title>Salinisphaera hydrothermalis C41B8 Genome Sequencing.</title>
        <authorList>
            <person name="Li C."/>
            <person name="Lai Q."/>
            <person name="Shao Z."/>
        </authorList>
    </citation>
    <scope>NUCLEOTIDE SEQUENCE [LARGE SCALE GENOMIC DNA]</scope>
    <source>
        <strain evidence="3 4">C41B8</strain>
    </source>
</reference>
<sequence length="454" mass="47527">MSDYLVNAASKPTLRKFMGALGIPTPVELARAEGPYQARFLEGQRVLFGARPGAGARDTINTVLSGTGARVDTSDKPQPADDDRYDALVFDATQMSDAADLKALYEFFHPVARKLTKNARVVVLTSQPESMPTVAAAAAARAVEGFTRSFAKEIGKFGSTVNLLYVEPGAEARIATPLRFFLSDHSTFVDGQALTITAAGIAPADPPETQPLTGKTALVTGGARGIGAATAARLASEGAHVVCLDIPQDKDTLDATVAEFGGTALALDITDDSAPRQIADFLKEKFGGVDIVIHNAGVTRDKTLANMPEHYWDMVLAINLQAILAVDAVLMDEQIVNEHGRVVCLCSIGGIAGNRGQTNYGATKAGLIGFVERRADAQRDRGVTVNAVAPGFIETRMTAEMPFGVREAGRRLASLGQGGTPGDVAETITFLCTPGAGGVSGNVLRVCGQSLIGA</sequence>
<dbReference type="AlphaFoldDB" id="A0A084IMY0"/>
<dbReference type="EMBL" id="APNK01000007">
    <property type="protein sequence ID" value="KEZ78064.1"/>
    <property type="molecule type" value="Genomic_DNA"/>
</dbReference>
<evidence type="ECO:0000256" key="1">
    <source>
        <dbReference type="ARBA" id="ARBA00006484"/>
    </source>
</evidence>
<keyword evidence="4" id="KW-1185">Reference proteome</keyword>
<keyword evidence="3" id="KW-0560">Oxidoreductase</keyword>
<proteinExistence type="inferred from homology"/>
<dbReference type="Gene3D" id="3.40.50.720">
    <property type="entry name" value="NAD(P)-binding Rossmann-like Domain"/>
    <property type="match status" value="2"/>
</dbReference>
<accession>A0A084IMY0</accession>
<gene>
    <name evidence="3" type="primary">fabG</name>
    <name evidence="3" type="ORF">C41B8_07207</name>
</gene>
<dbReference type="FunFam" id="3.40.50.720:FF:000338">
    <property type="entry name" value="3-oxoacyl-ACP reductase FabG"/>
    <property type="match status" value="1"/>
</dbReference>
<evidence type="ECO:0000259" key="2">
    <source>
        <dbReference type="SMART" id="SM00822"/>
    </source>
</evidence>
<dbReference type="PRINTS" id="PR00081">
    <property type="entry name" value="GDHRDH"/>
</dbReference>
<dbReference type="NCBIfam" id="NF006110">
    <property type="entry name" value="PRK08261.1"/>
    <property type="match status" value="1"/>
</dbReference>
<dbReference type="STRING" id="1304275.C41B8_07207"/>
<feature type="domain" description="Ketoreductase" evidence="2">
    <location>
        <begin position="215"/>
        <end position="391"/>
    </location>
</feature>
<dbReference type="SUPFAM" id="SSF51735">
    <property type="entry name" value="NAD(P)-binding Rossmann-fold domains"/>
    <property type="match status" value="2"/>
</dbReference>
<dbReference type="PATRIC" id="fig|1304275.5.peg.1472"/>
<dbReference type="Pfam" id="PF13561">
    <property type="entry name" value="adh_short_C2"/>
    <property type="match status" value="1"/>
</dbReference>
<comment type="similarity">
    <text evidence="1">Belongs to the short-chain dehydrogenases/reductases (SDR) family.</text>
</comment>
<protein>
    <submittedName>
        <fullName evidence="3">3-ketoacyl-(Acyl-carrier-protein) reductase</fullName>
        <ecNumber evidence="3">1.1.1.100</ecNumber>
    </submittedName>
</protein>
<dbReference type="SMART" id="SM00822">
    <property type="entry name" value="PKS_KR"/>
    <property type="match status" value="1"/>
</dbReference>